<accession>A0A8X6Y4C2</accession>
<evidence type="ECO:0000313" key="1">
    <source>
        <dbReference type="EMBL" id="GFY65800.1"/>
    </source>
</evidence>
<name>A0A8X6Y4C2_9ARAC</name>
<dbReference type="EMBL" id="BMAV01015694">
    <property type="protein sequence ID" value="GFY65800.1"/>
    <property type="molecule type" value="Genomic_DNA"/>
</dbReference>
<gene>
    <name evidence="1" type="primary">AVEN_46861_1</name>
    <name evidence="1" type="ORF">TNIN_221701</name>
</gene>
<reference evidence="1" key="1">
    <citation type="submission" date="2020-08" db="EMBL/GenBank/DDBJ databases">
        <title>Multicomponent nature underlies the extraordinary mechanical properties of spider dragline silk.</title>
        <authorList>
            <person name="Kono N."/>
            <person name="Nakamura H."/>
            <person name="Mori M."/>
            <person name="Yoshida Y."/>
            <person name="Ohtoshi R."/>
            <person name="Malay A.D."/>
            <person name="Moran D.A.P."/>
            <person name="Tomita M."/>
            <person name="Numata K."/>
            <person name="Arakawa K."/>
        </authorList>
    </citation>
    <scope>NUCLEOTIDE SEQUENCE</scope>
</reference>
<protein>
    <submittedName>
        <fullName evidence="1">Uncharacterized protein</fullName>
    </submittedName>
</protein>
<evidence type="ECO:0000313" key="2">
    <source>
        <dbReference type="Proteomes" id="UP000886998"/>
    </source>
</evidence>
<sequence>MNFYNPTVPSLQQMSFVVIAVKICTDLEVKALMKKYGHASFLIPSKEMHIFLNKKLPTYVPPRKKVGLVINKSKYKLLSNISRSMYFPNISNSVPHYPCNEYRFTENNLPCMEWEELISKKISSLPLPNSMKSKLMPLMRCICMEIDQWQKDHEDIFRSQCIDFQRYFCWNSQGKIDRVKTGKSLINDENLCVIERYNLARLYFFVSDVISLWEKLPWSFKWQVKYHSDDDDDQKLWFQYITTQTDENVNRVCRISWDNPFNLKARFSFLTQNEKRYWFTFHIARKRICYDDMSLCLSQLEKNEQEIVLRQYASKILQYYLVWPLQSEFLDVSKSLWPFMSIKHCFDTLKFIINERIMIGWKDFDYVGLLKGFWMQTPNNFKELVKDYGIYQNLLTVINYEQDNIFPNEVILENYKNDLNFHHVGIYYRITELTSRCDIWSFENRII</sequence>
<dbReference type="AlphaFoldDB" id="A0A8X6Y4C2"/>
<keyword evidence="2" id="KW-1185">Reference proteome</keyword>
<dbReference type="OrthoDB" id="6442499at2759"/>
<dbReference type="Proteomes" id="UP000886998">
    <property type="component" value="Unassembled WGS sequence"/>
</dbReference>
<comment type="caution">
    <text evidence="1">The sequence shown here is derived from an EMBL/GenBank/DDBJ whole genome shotgun (WGS) entry which is preliminary data.</text>
</comment>
<organism evidence="1 2">
    <name type="scientific">Trichonephila inaurata madagascariensis</name>
    <dbReference type="NCBI Taxonomy" id="2747483"/>
    <lineage>
        <taxon>Eukaryota</taxon>
        <taxon>Metazoa</taxon>
        <taxon>Ecdysozoa</taxon>
        <taxon>Arthropoda</taxon>
        <taxon>Chelicerata</taxon>
        <taxon>Arachnida</taxon>
        <taxon>Araneae</taxon>
        <taxon>Araneomorphae</taxon>
        <taxon>Entelegynae</taxon>
        <taxon>Araneoidea</taxon>
        <taxon>Nephilidae</taxon>
        <taxon>Trichonephila</taxon>
        <taxon>Trichonephila inaurata</taxon>
    </lineage>
</organism>
<proteinExistence type="predicted"/>